<feature type="compositionally biased region" description="Low complexity" evidence="1">
    <location>
        <begin position="761"/>
        <end position="771"/>
    </location>
</feature>
<feature type="compositionally biased region" description="Acidic residues" evidence="1">
    <location>
        <begin position="559"/>
        <end position="573"/>
    </location>
</feature>
<gene>
    <name evidence="4" type="ORF">CVT24_008349</name>
</gene>
<dbReference type="InterPro" id="IPR001810">
    <property type="entry name" value="F-box_dom"/>
</dbReference>
<dbReference type="CDD" id="cd09917">
    <property type="entry name" value="F-box_SF"/>
    <property type="match status" value="1"/>
</dbReference>
<dbReference type="EMBL" id="NHTK01006084">
    <property type="protein sequence ID" value="PPQ64612.1"/>
    <property type="molecule type" value="Genomic_DNA"/>
</dbReference>
<dbReference type="Gene3D" id="3.80.10.10">
    <property type="entry name" value="Ribonuclease Inhibitor"/>
    <property type="match status" value="2"/>
</dbReference>
<dbReference type="InterPro" id="IPR036047">
    <property type="entry name" value="F-box-like_dom_sf"/>
</dbReference>
<evidence type="ECO:0000313" key="4">
    <source>
        <dbReference type="EMBL" id="PPQ64612.1"/>
    </source>
</evidence>
<dbReference type="InterPro" id="IPR057207">
    <property type="entry name" value="FBXL15_LRR"/>
</dbReference>
<evidence type="ECO:0000259" key="3">
    <source>
        <dbReference type="Pfam" id="PF25372"/>
    </source>
</evidence>
<dbReference type="GO" id="GO:0031146">
    <property type="term" value="P:SCF-dependent proteasomal ubiquitin-dependent protein catabolic process"/>
    <property type="evidence" value="ECO:0007669"/>
    <property type="project" value="TreeGrafter"/>
</dbReference>
<protein>
    <submittedName>
        <fullName evidence="4">Uncharacterized protein</fullName>
    </submittedName>
</protein>
<evidence type="ECO:0000313" key="5">
    <source>
        <dbReference type="Proteomes" id="UP000284842"/>
    </source>
</evidence>
<feature type="domain" description="F-box/LRR-repeat protein 15-like leucin rich repeat" evidence="3">
    <location>
        <begin position="140"/>
        <end position="276"/>
    </location>
</feature>
<dbReference type="OrthoDB" id="10257471at2759"/>
<feature type="region of interest" description="Disordered" evidence="1">
    <location>
        <begin position="558"/>
        <end position="596"/>
    </location>
</feature>
<evidence type="ECO:0000256" key="1">
    <source>
        <dbReference type="SAM" id="MobiDB-lite"/>
    </source>
</evidence>
<keyword evidence="5" id="KW-1185">Reference proteome</keyword>
<feature type="region of interest" description="Disordered" evidence="1">
    <location>
        <begin position="714"/>
        <end position="817"/>
    </location>
</feature>
<comment type="caution">
    <text evidence="4">The sequence shown here is derived from an EMBL/GenBank/DDBJ whole genome shotgun (WGS) entry which is preliminary data.</text>
</comment>
<feature type="domain" description="F-box/LRR-repeat protein 15-like leucin rich repeat" evidence="3">
    <location>
        <begin position="392"/>
        <end position="505"/>
    </location>
</feature>
<name>A0A409VC56_9AGAR</name>
<proteinExistence type="predicted"/>
<feature type="compositionally biased region" description="Low complexity" evidence="1">
    <location>
        <begin position="785"/>
        <end position="798"/>
    </location>
</feature>
<feature type="region of interest" description="Disordered" evidence="1">
    <location>
        <begin position="1"/>
        <end position="22"/>
    </location>
</feature>
<dbReference type="InterPro" id="IPR006553">
    <property type="entry name" value="Leu-rich_rpt_Cys-con_subtyp"/>
</dbReference>
<dbReference type="Pfam" id="PF25372">
    <property type="entry name" value="DUF7885"/>
    <property type="match status" value="2"/>
</dbReference>
<feature type="region of interest" description="Disordered" evidence="1">
    <location>
        <begin position="676"/>
        <end position="701"/>
    </location>
</feature>
<accession>A0A409VC56</accession>
<dbReference type="SMART" id="SM00367">
    <property type="entry name" value="LRR_CC"/>
    <property type="match status" value="12"/>
</dbReference>
<dbReference type="AlphaFoldDB" id="A0A409VC56"/>
<feature type="domain" description="F-box" evidence="2">
    <location>
        <begin position="59"/>
        <end position="102"/>
    </location>
</feature>
<feature type="region of interest" description="Disordered" evidence="1">
    <location>
        <begin position="833"/>
        <end position="858"/>
    </location>
</feature>
<feature type="compositionally biased region" description="Polar residues" evidence="1">
    <location>
        <begin position="799"/>
        <end position="815"/>
    </location>
</feature>
<feature type="compositionally biased region" description="Polar residues" evidence="1">
    <location>
        <begin position="677"/>
        <end position="699"/>
    </location>
</feature>
<organism evidence="4 5">
    <name type="scientific">Panaeolus cyanescens</name>
    <dbReference type="NCBI Taxonomy" id="181874"/>
    <lineage>
        <taxon>Eukaryota</taxon>
        <taxon>Fungi</taxon>
        <taxon>Dikarya</taxon>
        <taxon>Basidiomycota</taxon>
        <taxon>Agaricomycotina</taxon>
        <taxon>Agaricomycetes</taxon>
        <taxon>Agaricomycetidae</taxon>
        <taxon>Agaricales</taxon>
        <taxon>Agaricineae</taxon>
        <taxon>Galeropsidaceae</taxon>
        <taxon>Panaeolus</taxon>
    </lineage>
</organism>
<dbReference type="STRING" id="181874.A0A409VC56"/>
<dbReference type="Pfam" id="PF12937">
    <property type="entry name" value="F-box-like"/>
    <property type="match status" value="1"/>
</dbReference>
<dbReference type="InterPro" id="IPR032675">
    <property type="entry name" value="LRR_dom_sf"/>
</dbReference>
<dbReference type="GO" id="GO:0019005">
    <property type="term" value="C:SCF ubiquitin ligase complex"/>
    <property type="evidence" value="ECO:0007669"/>
    <property type="project" value="TreeGrafter"/>
</dbReference>
<sequence>MVSLYKHHAPSTTSVSDDDDNDDEINQFAFQQDLIASPAQWAIKRPSIQHSSSSLPPILSVPPEILIHVFKHLHTTKDIFSAMQVSRSFCECAVELLWHKPAFPKFNTVYKMAQLLKSPNQTFTYARFVRRLNFINHGPTLTDEMFSHFAACSTVERLTLVGCKQISAHVLQTVLPSFHNLVALDLTGVVNTTTQAVIRLAAVATRLQGINLTGCEHVTDEAIIALARSCPLLRRVKLSGLTHLTDASVIALTQACPMLLEIDLHQCQLITDVSVRLIWTNLTYMREMRLSHCPLITDAAFPTAMKRDSIPDTINPFVNSSSPFKADDPLPPLVINRIFDNLRMLDLTACHQVGDDAVEGIISHAPKIRNLVLSKCVLLTDKSVESICKLGRHLHQLHLGHANKITDRSVRALARSCTRIRYIDFANCNNLTDMSVFELSALPKLRRVGLVRVNQLTDEAIYALAERHATLERIHLSYCDQITVVAIHFLLLKLHKLTHLSLTGVPAFRQPELQRFCREAPKEFTPGQRLGFCVFSGKGVSQLRAYLTELFDRINETNNTDDTEYEEDDDFDGEVYRAEDTPEPDNNEGRDMESRPNIFSTDIVMTDVSSMRQHHHHPVDGFYPPFGSADNHGIFIGPPPNMPQIQAFSSSSTARPSRVRVRTDNRSMADVLPLVESSASPPASDGVSNHSAGTNQSNGAGFFRNYHERTAMASPRGHGAMTPDLNYAEIGHGRGAQGGSASRGHYRDRTPRQPPVILSATPQQSTSTQNTPRRRSEGDTVVVGTSTFTTNNNLSSPSGQQTAQATNGPAPQQRPSVKRKIRNTLYAAEHYASTFFGRSSPDVRQDPGDSASGHAPQH</sequence>
<dbReference type="Proteomes" id="UP000284842">
    <property type="component" value="Unassembled WGS sequence"/>
</dbReference>
<dbReference type="InParanoid" id="A0A409VC56"/>
<dbReference type="PANTHER" id="PTHR13318">
    <property type="entry name" value="PARTNER OF PAIRED, ISOFORM B-RELATED"/>
    <property type="match status" value="1"/>
</dbReference>
<dbReference type="SUPFAM" id="SSF81383">
    <property type="entry name" value="F-box domain"/>
    <property type="match status" value="1"/>
</dbReference>
<evidence type="ECO:0000259" key="2">
    <source>
        <dbReference type="Pfam" id="PF12937"/>
    </source>
</evidence>
<dbReference type="SUPFAM" id="SSF52047">
    <property type="entry name" value="RNI-like"/>
    <property type="match status" value="2"/>
</dbReference>
<reference evidence="4 5" key="1">
    <citation type="journal article" date="2018" name="Evol. Lett.">
        <title>Horizontal gene cluster transfer increased hallucinogenic mushroom diversity.</title>
        <authorList>
            <person name="Reynolds H.T."/>
            <person name="Vijayakumar V."/>
            <person name="Gluck-Thaler E."/>
            <person name="Korotkin H.B."/>
            <person name="Matheny P.B."/>
            <person name="Slot J.C."/>
        </authorList>
    </citation>
    <scope>NUCLEOTIDE SEQUENCE [LARGE SCALE GENOMIC DNA]</scope>
    <source>
        <strain evidence="4 5">2629</strain>
    </source>
</reference>